<dbReference type="KEGG" id="cci:CC1G_06109"/>
<dbReference type="HOGENOM" id="CLU_2440766_0_0_1"/>
<dbReference type="RefSeq" id="XP_001839919.2">
    <property type="nucleotide sequence ID" value="XM_001839867.2"/>
</dbReference>
<gene>
    <name evidence="1" type="ORF">CC1G_06109</name>
</gene>
<dbReference type="GeneID" id="6016542"/>
<keyword evidence="2" id="KW-1185">Reference proteome</keyword>
<evidence type="ECO:0000313" key="2">
    <source>
        <dbReference type="Proteomes" id="UP000001861"/>
    </source>
</evidence>
<dbReference type="AlphaFoldDB" id="A8PA71"/>
<reference evidence="1 2" key="1">
    <citation type="journal article" date="2010" name="Proc. Natl. Acad. Sci. U.S.A.">
        <title>Insights into evolution of multicellular fungi from the assembled chromosomes of the mushroom Coprinopsis cinerea (Coprinus cinereus).</title>
        <authorList>
            <person name="Stajich J.E."/>
            <person name="Wilke S.K."/>
            <person name="Ahren D."/>
            <person name="Au C.H."/>
            <person name="Birren B.W."/>
            <person name="Borodovsky M."/>
            <person name="Burns C."/>
            <person name="Canback B."/>
            <person name="Casselton L.A."/>
            <person name="Cheng C.K."/>
            <person name="Deng J."/>
            <person name="Dietrich F.S."/>
            <person name="Fargo D.C."/>
            <person name="Farman M.L."/>
            <person name="Gathman A.C."/>
            <person name="Goldberg J."/>
            <person name="Guigo R."/>
            <person name="Hoegger P.J."/>
            <person name="Hooker J.B."/>
            <person name="Huggins A."/>
            <person name="James T.Y."/>
            <person name="Kamada T."/>
            <person name="Kilaru S."/>
            <person name="Kodira C."/>
            <person name="Kues U."/>
            <person name="Kupfer D."/>
            <person name="Kwan H.S."/>
            <person name="Lomsadze A."/>
            <person name="Li W."/>
            <person name="Lilly W.W."/>
            <person name="Ma L.J."/>
            <person name="Mackey A.J."/>
            <person name="Manning G."/>
            <person name="Martin F."/>
            <person name="Muraguchi H."/>
            <person name="Natvig D.O."/>
            <person name="Palmerini H."/>
            <person name="Ramesh M.A."/>
            <person name="Rehmeyer C.J."/>
            <person name="Roe B.A."/>
            <person name="Shenoy N."/>
            <person name="Stanke M."/>
            <person name="Ter-Hovhannisyan V."/>
            <person name="Tunlid A."/>
            <person name="Velagapudi R."/>
            <person name="Vision T.J."/>
            <person name="Zeng Q."/>
            <person name="Zolan M.E."/>
            <person name="Pukkila P.J."/>
        </authorList>
    </citation>
    <scope>NUCLEOTIDE SEQUENCE [LARGE SCALE GENOMIC DNA]</scope>
    <source>
        <strain evidence="2">Okayama-7 / 130 / ATCC MYA-4618 / FGSC 9003</strain>
    </source>
</reference>
<dbReference type="VEuPathDB" id="FungiDB:CC1G_06109"/>
<evidence type="ECO:0000313" key="1">
    <source>
        <dbReference type="EMBL" id="EAU81898.2"/>
    </source>
</evidence>
<sequence length="90" mass="9615">MPATHRELHINLGPAPSPVPYALPEVGGPATSWITYSADYIEDTQSAERGSPVDVYAGYLGSRISTVKSSLWAIYCTIQVILFGGNTTAD</sequence>
<organism evidence="1 2">
    <name type="scientific">Coprinopsis cinerea (strain Okayama-7 / 130 / ATCC MYA-4618 / FGSC 9003)</name>
    <name type="common">Inky cap fungus</name>
    <name type="synonym">Hormographiella aspergillata</name>
    <dbReference type="NCBI Taxonomy" id="240176"/>
    <lineage>
        <taxon>Eukaryota</taxon>
        <taxon>Fungi</taxon>
        <taxon>Dikarya</taxon>
        <taxon>Basidiomycota</taxon>
        <taxon>Agaricomycotina</taxon>
        <taxon>Agaricomycetes</taxon>
        <taxon>Agaricomycetidae</taxon>
        <taxon>Agaricales</taxon>
        <taxon>Agaricineae</taxon>
        <taxon>Psathyrellaceae</taxon>
        <taxon>Coprinopsis</taxon>
    </lineage>
</organism>
<protein>
    <submittedName>
        <fullName evidence="1">Uncharacterized protein</fullName>
    </submittedName>
</protein>
<name>A8PA71_COPC7</name>
<dbReference type="EMBL" id="AACS02000002">
    <property type="protein sequence ID" value="EAU81898.2"/>
    <property type="molecule type" value="Genomic_DNA"/>
</dbReference>
<proteinExistence type="predicted"/>
<comment type="caution">
    <text evidence="1">The sequence shown here is derived from an EMBL/GenBank/DDBJ whole genome shotgun (WGS) entry which is preliminary data.</text>
</comment>
<accession>A8PA71</accession>
<dbReference type="InParanoid" id="A8PA71"/>
<dbReference type="Proteomes" id="UP000001861">
    <property type="component" value="Unassembled WGS sequence"/>
</dbReference>